<evidence type="ECO:0000313" key="9">
    <source>
        <dbReference type="Proteomes" id="UP000192790"/>
    </source>
</evidence>
<dbReference type="GO" id="GO:0008237">
    <property type="term" value="F:metallopeptidase activity"/>
    <property type="evidence" value="ECO:0007669"/>
    <property type="project" value="UniProtKB-KW"/>
</dbReference>
<evidence type="ECO:0000256" key="2">
    <source>
        <dbReference type="ARBA" id="ARBA00022670"/>
    </source>
</evidence>
<evidence type="ECO:0000256" key="4">
    <source>
        <dbReference type="ARBA" id="ARBA00022801"/>
    </source>
</evidence>
<evidence type="ECO:0000256" key="5">
    <source>
        <dbReference type="ARBA" id="ARBA00022833"/>
    </source>
</evidence>
<dbReference type="InterPro" id="IPR001261">
    <property type="entry name" value="ArgE/DapE_CS"/>
</dbReference>
<dbReference type="GO" id="GO:0006508">
    <property type="term" value="P:proteolysis"/>
    <property type="evidence" value="ECO:0007669"/>
    <property type="project" value="UniProtKB-KW"/>
</dbReference>
<dbReference type="InterPro" id="IPR036264">
    <property type="entry name" value="Bact_exopeptidase_dim_dom"/>
</dbReference>
<evidence type="ECO:0000256" key="1">
    <source>
        <dbReference type="ARBA" id="ARBA00001947"/>
    </source>
</evidence>
<keyword evidence="4" id="KW-0378">Hydrolase</keyword>
<organism evidence="8 9">
    <name type="scientific">Papillibacter cinnamivorans DSM 12816</name>
    <dbReference type="NCBI Taxonomy" id="1122930"/>
    <lineage>
        <taxon>Bacteria</taxon>
        <taxon>Bacillati</taxon>
        <taxon>Bacillota</taxon>
        <taxon>Clostridia</taxon>
        <taxon>Eubacteriales</taxon>
        <taxon>Oscillospiraceae</taxon>
        <taxon>Papillibacter</taxon>
    </lineage>
</organism>
<keyword evidence="6" id="KW-0482">Metalloprotease</keyword>
<protein>
    <submittedName>
        <fullName evidence="8">Peptidase T-like protein</fullName>
    </submittedName>
</protein>
<feature type="domain" description="Peptidase M20 dimerisation" evidence="7">
    <location>
        <begin position="180"/>
        <end position="276"/>
    </location>
</feature>
<evidence type="ECO:0000313" key="8">
    <source>
        <dbReference type="EMBL" id="SMC64457.1"/>
    </source>
</evidence>
<reference evidence="8 9" key="1">
    <citation type="submission" date="2017-04" db="EMBL/GenBank/DDBJ databases">
        <authorList>
            <person name="Afonso C.L."/>
            <person name="Miller P.J."/>
            <person name="Scott M.A."/>
            <person name="Spackman E."/>
            <person name="Goraichik I."/>
            <person name="Dimitrov K.M."/>
            <person name="Suarez D.L."/>
            <person name="Swayne D.E."/>
        </authorList>
    </citation>
    <scope>NUCLEOTIDE SEQUENCE [LARGE SCALE GENOMIC DNA]</scope>
    <source>
        <strain evidence="8 9">DSM 12816</strain>
    </source>
</reference>
<comment type="cofactor">
    <cofactor evidence="1">
        <name>Zn(2+)</name>
        <dbReference type="ChEBI" id="CHEBI:29105"/>
    </cofactor>
</comment>
<dbReference type="AlphaFoldDB" id="A0A1W2AUP8"/>
<dbReference type="SUPFAM" id="SSF55031">
    <property type="entry name" value="Bacterial exopeptidase dimerisation domain"/>
    <property type="match status" value="1"/>
</dbReference>
<dbReference type="GO" id="GO:0046872">
    <property type="term" value="F:metal ion binding"/>
    <property type="evidence" value="ECO:0007669"/>
    <property type="project" value="UniProtKB-KW"/>
</dbReference>
<dbReference type="RefSeq" id="WP_084234642.1">
    <property type="nucleotide sequence ID" value="NZ_FWXW01000004.1"/>
</dbReference>
<dbReference type="Pfam" id="PF07687">
    <property type="entry name" value="M20_dimer"/>
    <property type="match status" value="1"/>
</dbReference>
<dbReference type="PROSITE" id="PS00758">
    <property type="entry name" value="ARGE_DAPE_CPG2_1"/>
    <property type="match status" value="1"/>
</dbReference>
<dbReference type="Proteomes" id="UP000192790">
    <property type="component" value="Unassembled WGS sequence"/>
</dbReference>
<dbReference type="Gene3D" id="3.30.70.360">
    <property type="match status" value="1"/>
</dbReference>
<dbReference type="NCBIfam" id="TIGR01883">
    <property type="entry name" value="PepT-like"/>
    <property type="match status" value="1"/>
</dbReference>
<evidence type="ECO:0000256" key="3">
    <source>
        <dbReference type="ARBA" id="ARBA00022723"/>
    </source>
</evidence>
<dbReference type="SUPFAM" id="SSF53187">
    <property type="entry name" value="Zn-dependent exopeptidases"/>
    <property type="match status" value="1"/>
</dbReference>
<keyword evidence="5" id="KW-0862">Zinc</keyword>
<evidence type="ECO:0000259" key="7">
    <source>
        <dbReference type="Pfam" id="PF07687"/>
    </source>
</evidence>
<keyword evidence="9" id="KW-1185">Reference proteome</keyword>
<dbReference type="InterPro" id="IPR011650">
    <property type="entry name" value="Peptidase_M20_dimer"/>
</dbReference>
<dbReference type="InterPro" id="IPR002933">
    <property type="entry name" value="Peptidase_M20"/>
</dbReference>
<evidence type="ECO:0000256" key="6">
    <source>
        <dbReference type="ARBA" id="ARBA00023049"/>
    </source>
</evidence>
<keyword evidence="2" id="KW-0645">Protease</keyword>
<proteinExistence type="predicted"/>
<dbReference type="Pfam" id="PF01546">
    <property type="entry name" value="Peptidase_M20"/>
    <property type="match status" value="1"/>
</dbReference>
<dbReference type="EMBL" id="FWXW01000004">
    <property type="protein sequence ID" value="SMC64457.1"/>
    <property type="molecule type" value="Genomic_DNA"/>
</dbReference>
<dbReference type="OrthoDB" id="9773892at2"/>
<dbReference type="STRING" id="1122930.SAMN02745168_1970"/>
<dbReference type="PANTHER" id="PTHR42994">
    <property type="entry name" value="PEPTIDASE T"/>
    <property type="match status" value="1"/>
</dbReference>
<dbReference type="PANTHER" id="PTHR42994:SF2">
    <property type="entry name" value="PEPTIDASE"/>
    <property type="match status" value="1"/>
</dbReference>
<dbReference type="InterPro" id="IPR010162">
    <property type="entry name" value="PepT-like"/>
</dbReference>
<name>A0A1W2AUP8_9FIRM</name>
<dbReference type="Gene3D" id="3.40.630.10">
    <property type="entry name" value="Zn peptidases"/>
    <property type="match status" value="1"/>
</dbReference>
<accession>A0A1W2AUP8</accession>
<keyword evidence="3" id="KW-0479">Metal-binding</keyword>
<gene>
    <name evidence="8" type="ORF">SAMN02745168_1970</name>
</gene>
<sequence length="372" mass="39429">MGINRDRLIRDFSEMVATYSPSYGERTLGDRIKNSLACLGFSVSEDGAGSILGGNCGNIRGFLEGNLPLEPLLFCAHLDTVETSSGKRAVLGEDGFIRSGGDTILGSDDLSGVAAILEALRVIREEKLPHRPIEVLFSVAEEAYCRGIQAFDASVLRSKEAYVLDLSGPVGTAALRAPSIISYEAEVLGKSSHAGFAPEDGIHAVAAAAKAVAALPIGRPDEESTLNAGFISGGGATNIVPDRCIVRGEVRSYSHEKALEWIRAVGKRFEEAAAEYGAGIRFKHEVVSEAYQTPPDSPVVRRFEEAARSLGLPLSLISTFGGSDNNTLAKKGISGIVPACAMNEVHSLSEYTTVEELARAALLTLTLMTSTQ</sequence>